<evidence type="ECO:0000313" key="6">
    <source>
        <dbReference type="EMBL" id="GMI03622.1"/>
    </source>
</evidence>
<evidence type="ECO:0000256" key="4">
    <source>
        <dbReference type="PROSITE-ProRule" id="PRU00803"/>
    </source>
</evidence>
<dbReference type="SUPFAM" id="SSF141072">
    <property type="entry name" value="CalX-like"/>
    <property type="match status" value="1"/>
</dbReference>
<protein>
    <submittedName>
        <fullName evidence="6">Uncharacterized protein</fullName>
    </submittedName>
</protein>
<dbReference type="Proteomes" id="UP001165082">
    <property type="component" value="Unassembled WGS sequence"/>
</dbReference>
<accession>A0A9W7CBQ8</accession>
<dbReference type="InterPro" id="IPR038081">
    <property type="entry name" value="CalX-like_sf"/>
</dbReference>
<dbReference type="SUPFAM" id="SSF69318">
    <property type="entry name" value="Integrin alpha N-terminal domain"/>
    <property type="match status" value="1"/>
</dbReference>
<dbReference type="Pfam" id="PF14312">
    <property type="entry name" value="FG-GAP_2"/>
    <property type="match status" value="5"/>
</dbReference>
<evidence type="ECO:0000256" key="1">
    <source>
        <dbReference type="ARBA" id="ARBA00022729"/>
    </source>
</evidence>
<proteinExistence type="predicted"/>
<reference evidence="6" key="1">
    <citation type="submission" date="2022-07" db="EMBL/GenBank/DDBJ databases">
        <title>Genome analysis of Parmales, a sister group of diatoms, reveals the evolutionary specialization of diatoms from phago-mixotrophs to photoautotrophs.</title>
        <authorList>
            <person name="Ban H."/>
            <person name="Sato S."/>
            <person name="Yoshikawa S."/>
            <person name="Kazumasa Y."/>
            <person name="Nakamura Y."/>
            <person name="Ichinomiya M."/>
            <person name="Saitoh K."/>
            <person name="Sato N."/>
            <person name="Blanc-Mathieu R."/>
            <person name="Endo H."/>
            <person name="Kuwata A."/>
            <person name="Ogata H."/>
        </authorList>
    </citation>
    <scope>NUCLEOTIDE SEQUENCE</scope>
</reference>
<feature type="region of interest" description="Disordered" evidence="5">
    <location>
        <begin position="3450"/>
        <end position="3471"/>
    </location>
</feature>
<evidence type="ECO:0000256" key="3">
    <source>
        <dbReference type="ARBA" id="ARBA00023180"/>
    </source>
</evidence>
<dbReference type="OrthoDB" id="188207at2759"/>
<evidence type="ECO:0000256" key="5">
    <source>
        <dbReference type="SAM" id="MobiDB-lite"/>
    </source>
</evidence>
<dbReference type="InterPro" id="IPR028994">
    <property type="entry name" value="Integrin_alpha_N"/>
</dbReference>
<dbReference type="PANTHER" id="PTHR36220:SF1">
    <property type="entry name" value="GAMMA TUBULIN COMPLEX COMPONENT C-TERMINAL DOMAIN-CONTAINING PROTEIN"/>
    <property type="match status" value="1"/>
</dbReference>
<keyword evidence="7" id="KW-1185">Reference proteome</keyword>
<evidence type="ECO:0000256" key="2">
    <source>
        <dbReference type="ARBA" id="ARBA00022737"/>
    </source>
</evidence>
<dbReference type="EMBL" id="BRXZ01000039">
    <property type="protein sequence ID" value="GMI03622.1"/>
    <property type="molecule type" value="Genomic_DNA"/>
</dbReference>
<dbReference type="InterPro" id="IPR013517">
    <property type="entry name" value="FG-GAP"/>
</dbReference>
<comment type="caution">
    <text evidence="6">The sequence shown here is derived from an EMBL/GenBank/DDBJ whole genome shotgun (WGS) entry which is preliminary data.</text>
</comment>
<keyword evidence="3" id="KW-0325">Glycoprotein</keyword>
<name>A0A9W7CBQ8_9STRA</name>
<keyword evidence="1" id="KW-0732">Signal</keyword>
<evidence type="ECO:0000313" key="7">
    <source>
        <dbReference type="Proteomes" id="UP001165082"/>
    </source>
</evidence>
<gene>
    <name evidence="6" type="ORF">TrRE_jg8633</name>
</gene>
<sequence>MGTQPSLAVGGEAFGVQPVVNFLDDSGNLDSTFTGFAYATIQESLTGFESLWYDGSSTNTDNMVAVVDGRATFSGLTLNEAGSGYKLRFIGLDSSNTPFAYVDSQSFACVVGTAYQISIARHPASATGGSSFRTQPVVNMEDRGGNVLTTFSGSETVTVSMYNNNDVALRTFVTGGLTANFYSGVASFGNLYINEAGGPYTLQFTYSGALSGISSRLSYSFTVGVGAAASLTFQKTISSFPVYGGQSFKQQPKLTLVDAGGNTLIGDSTSQITVSIFDNPANSVLAPTADSTVTVLKGIVTFNNLFIDKAGLGFSLKFDLVGTLVTVLSTKFDVLNGPVSVLSIAQAPEDAWAGGQPFQTQPHIELQDYGGNVITTDSVTSISCVVVPSLASTNDLVVTTTTSPPVNVTNVKYAAATLEKLNVESLGPGDNILVDIEFSHEVTATYTSTAPYLELTHDDAANTRKARAVITNPNTRTKTLTFQYTIGSDLGTLDVGFFGVDALKLGDGAIKDNLLRPVNDTFRINDGTLTALRNDPGTLNVSPDAPKVQKIESSIPRGEYGAGHKITLDLNFTRSVQVTGTPKIPLMVNQTVNVIRTNTTGNITAGSTFDLTFGTASRNNIPFDVTASQLKTYIEGLASVSGTVCVMREDAYALPWNIPGTGGPYDTHNWKYEHFRPFSNGNGYNWVVQFNSLEDDPSLGFTVDYSGMSFSKTKGPHNGDQGTMLADTVEIGKADSQYATYDVSTDAVTASYDHTCLNRFAYYSGGSGTSDLRFDYVIMPGDQATFFDINPGAVIELDDPTSDTIYYNAPTPVLAADLGMQGQRLAAWKDITIDTSAPSVDMSVGVVAYSTPDATYTVGDTLKFTVKFTKPVAVSASATLDMGLTGTTGNAIYESGSGTDTLVFAYTVTQFQTAADLDYLSTSALSAGAGTIRRDSTTPTTDVVLTLPNVGTHLSAASNIVIEGDAPVISSIAPKAGVDSNTYNRGATVDIELTWSQSVELTDGPPVLLIDVGTLTREAVYVSGTGTNVYLFRYTVMTGDTATNLGYSFSASALCYETGCPATTTATLLRSSTTPTAPADITTSTTGGTASNGVPIGSAIVIDTSGAPTTTIQSIAIREAAGTYAVGSVMFVDVTFTDEVLISSGRPSFYINLGGGSKEISFSAGDGTDTFSFYFTVAAGDAVANLKWVDFVGASVTSPFKCEASDSCVLVNRNSAAIDHTIGAASQFVDGWVIDETVPIITRIYSNKTTSPYCGTAYDINKKNCTYTVGEEIDINVLFSAEIAVAGEPRLKIETGDTDKFLTYNQAKTTNRELVFTYVVAEGDVIPGNLTYVCESPRNSQCLLDMAGGTASVKRKSTVPTTDVNYTMPLPGPEGVAILGQYIYIDVTEFPKVANVGSITSDGTYYPGDVVTLYVDFTEVIVVTGTPILHLELGNLDSYATYVSGSDSRRLLFEYTVEPQHFTLDLDYSDAHSLKIGIPGAGGTMLQKSTTPTVVADMTLPYASTAGSLGANAAIQIDGTTPYITAVTSPQVSAEYGDGSLIQIYVNFSSAVFVSGNPFLVLETGTVDRQATYFGGSNTSRLEFRYYVTVGDESGDLDYMSVENDFRDATSSFQLNGGSIKKQSSHPRLDADIHLNPGKGEISGTTTVQAVMGEVRFSDLMIKQRGPNYKLRFSATAPSGQLLKAESSIYVDVSSEYEIMGLNREVGDRFGYSVDISPDVLVVGAPGKRNPIYEVQILDIFADTPIGTPKNEVQIFETECDLEEAIRTEQIITSYADPHETVGGFFSLDISGYGNTIQLPVDIAAESLATFVEEMFPFLGAITASRTVNTWCACNNAYEWTVTFLDSTSMGDPYISTFNVDSSLVTGAGGGVSQPRMLRERTFIEGFWAITNPNNGMKSRDLSANATEYSFRKAIEDDLGLGENVVVGVSVGNKYNFEKDVYGLGRRWKVTFSKFQDADEHMKYDIPNLQVDGTSLTGSGAYVWTAVGVDGKEFVNGNFTVSLRGSNPSAEIPADATAGKMESLLEASVDSINDVTVVRSSLSDTRDHIYGYSYTITFVSVNEKTDYGWEYDKYGESSSGNLPQIEIGADELYGSNAGYKVSGNFGWGTDENSAWFEDYRMGSDSKNSGQVQVNRKDEEQWVVEATLKAGDSNGNDHFGHSVSVHEDYLLVGAPHKEVNGNLEQQMLNCTAKSGTFTIKFRGFESAPISHDATIDDLRTAVRDYMNPLKAVQIDPLGGWNGLVAGGRGLCSGNHSVLFTFRTPGGGNSAYLNTTGDIEMLQWDETNLHEAHSSEPNQVEVKEITKGTIQLNGDFWGMKASGMESGAVYLFKRFSNCAGSICSYWWSELKKLTPYDSGAFPQDSQMFGQSVYASKSGSIAQALIGSPGADESMGSVYFYRDLGGGFTWRQTLSADSWGRNKGDMFGFSLASHEMTLAVSAPGYNSREGAVYIWRGHDLHPQFNYNPDQMITAPAGEGITSGDEFGCSVDVFDTELVICACKSDNDVIYTKTDYVGTVLTDTGSCFVYERVVGDTQFRFREKLVPTNLKKFDNFGKSVSIVNGTIAVGQVVDFTGGVGTTRPQQEIVTYCDDSQGACTSGLGAKFRLSLPKDVEGGLLFTRGLSYHSSGTEMRQAIEEDLGLGEVAVTRSTGADANKGYRWRVTFNSFSDSNLAMSSLMQLGCNTTTMTGSFPACTTSFVNPIRNSVRSKVHVFSKDFQASGSQKYTEQCFLFPNNPQRQDMVGANVALTDNYAIVGGWNRDLTNINSGAALAFDTSFLDFKFQASSYSVQEGNEVTLKLSRVSTTERRVVGVRTLDKNAPQAYQNYVNSLFNVRTQEIFPIEKTIVDEISGPTAFGRSQYYGGTSNGSIWVDSVIDYRGISDYELLDQKYIVGVGDSDCDVVVKTTNDNIFEAPDENITVQFSLPGIFPSQIGNLRTVVTVSDDDDGVGPYDLRTYYEKFYSSDIEKNDAMGSSVDVDDTAGIMVVGSQFATYTSGTGVGALKYEKAGAAYIFNRTSGMWSQSKVLRLPHTSAKANALFGSAVAVSQPYGRKDVTVVVGAPGIKKAFVYVFNWNGTHAWTLQETLETSEKVTDRDHFAGFRSVAISGDIIAIGCRGLESVHVYYRTWDSTNKKWDWSAEQILRSSEYDYDVYDNQMTKKHVHRQDFGVSVAMQGRTMIVGAPYADYGKGGTAYVDAFDTDGTYNVGLGKGKVFSFYSRPIIQKIAITAGAEPTKGTFKLGFVKHAQTSDNSTSVEFDASAAAVKSAIEASENIGEVSVSRTLTTPSVGWGIYWTVTFLTEYDGDLPLMTASYAKKDGYNCSECVLWDTTFSVEVEKLQDMTSMSEFGRFQAEDKKSGDRFGYSVAIDGNQAVVGAMFSAGKCRATFDFETGDMVGWTKTGTAFDFQPTYGDNSKYRNVYGGFGDKLTHGASQSSGIEGRYYIGTFEKRPGSGRDNYLNPDPTYSAGSSQGDAMEGTLTSDSFIILGDTIDFLIGGGCNHLTVYMELLIDGMSVMRSTGKCAEKMEPVTWEVGEYLYRAGQIRIVDAGSGPWDHINVDDIRLSWAEIGGVIEESGQKQQFMLQEGAAKAGCAYTFRMKESASSLNYCPGNKDVCVWEQEERLVASDKRKESLFGYNVDVDDATGHAVVGAVGMVGMGVFKEVPSAYPHYKPTRLEHSIASKYEIYAHSGGTQAASGGGSVRLLSKVANVTGGREAVDENFSAQMGAMYVFTRRNAAVDGSGNVVLAPVWKNFEDVKIYAPDGFARDKFGYDVALDGYTSVVGAIGVDGKGADAGAAYVVDTEFQRVYFSKGEFVALEGVDSSIQITVMRDGAYTDSILTVGYAVSDLTATGVDSVKFAACEANPASQRDGCGDYELSSGEITFTRGSNSAVFTVKIMNDFCKERYMEYAQLSLSIPGGGALSGDGFLAVLRIDDNDWEGSTSSMTCNGGIS</sequence>
<feature type="repeat" description="FG-GAP" evidence="4">
    <location>
        <begin position="2410"/>
        <end position="2461"/>
    </location>
</feature>
<organism evidence="6 7">
    <name type="scientific">Triparma retinervis</name>
    <dbReference type="NCBI Taxonomy" id="2557542"/>
    <lineage>
        <taxon>Eukaryota</taxon>
        <taxon>Sar</taxon>
        <taxon>Stramenopiles</taxon>
        <taxon>Ochrophyta</taxon>
        <taxon>Bolidophyceae</taxon>
        <taxon>Parmales</taxon>
        <taxon>Triparmaceae</taxon>
        <taxon>Triparma</taxon>
    </lineage>
</organism>
<dbReference type="PANTHER" id="PTHR36220">
    <property type="entry name" value="UNNAMED PRODUCT"/>
    <property type="match status" value="1"/>
</dbReference>
<dbReference type="SMART" id="SM00191">
    <property type="entry name" value="Int_alpha"/>
    <property type="match status" value="5"/>
</dbReference>
<dbReference type="Gene3D" id="2.60.40.2030">
    <property type="match status" value="1"/>
</dbReference>
<dbReference type="PROSITE" id="PS51470">
    <property type="entry name" value="FG_GAP"/>
    <property type="match status" value="1"/>
</dbReference>
<dbReference type="InterPro" id="IPR013519">
    <property type="entry name" value="Int_alpha_beta-p"/>
</dbReference>
<dbReference type="Gene3D" id="2.130.10.130">
    <property type="entry name" value="Integrin alpha, N-terminal"/>
    <property type="match status" value="2"/>
</dbReference>
<keyword evidence="2" id="KW-0677">Repeat</keyword>